<sequence length="955" mass="102544">MRKQGVILVIATLMAVILCGAVSATDSSTTGGEGNISDVNSSGNVDPILWVNVGYEYANDNITPEIKVTDSNNNSVAFDKTRYSDTLYRLNFTYAGVTNGTMFNVMVSAPGYITQKKQVTVYQAGTDPDFIGNLNFDMKATENYKLGREVTSTANQQLNFSTADAVLAITTAGVPQLNGGTSEDCIEGILNGSNGLVSYGKGNLLMLRQTAVDPVDFAFIVKRGTSLIAICFRNGTATPVYMGTISENMSAADWNKLIASVGGENAFSFASLANAWNAGAPSDLLREAAFHGHVCQGTISGYTITQALLKYYPPIQETAGGSGSPGDITSYKVIGVPGDSDDDAAMYFLDATAGKGGYTGYDTTPTGATSNMVGFIRWYSNTNTGELIIMRFKRAENRQQFEQETGITLNNDLAELKFNTWILGKLKTNPEQLVEFITEKTGLTEEQYYYILGTATNITNSNGTVRIPAQDAHGLDMAYINSLNLTNATRATASTTSATELTYDQLKQIGIDAANLAKQIFKDQLGIDLEKDDADLAVLTSAGYVYLNGQSTEATWDGIFEVLGSRLSRSTLLPIHMGLWKPLWYTFALRDANGTTLNALYMRYDPVTKQWIVTNGSDGNKVNDIGPAALNNKTQLNNLNKVFPDGNFFNIQSIANAWRNNPKFDQLVTFLFHDHACPGVQPGFFITDYIFNNIPLSEGQSYNYIANSIYCKDDSLIYLLGVSPGMGTYMNQRLPNDEVDSDLIPGGTEEGILVVWDNNTNTGKVYIITFSWADIDVSDLTTSEAKREAQIQAYIDMYNGIPNPRVRNNQQTTSTYLGTVSRSQFTTLQQGGENGENSQQTARRWFASGSNPSGTGSSSPGTGLISSSNGSGTGLLGSSNGANVSSVNVSAATVTNSTSGSVGTQPGDAKAYEVTQAGAQGSEGTPWGLYAIVGVIAVLALGGVGFFYKGGKFGR</sequence>
<organism evidence="4 5">
    <name type="scientific">Methanobacterium formicicum (strain DSM 3637 / PP1)</name>
    <dbReference type="NCBI Taxonomy" id="1204725"/>
    <lineage>
        <taxon>Archaea</taxon>
        <taxon>Methanobacteriati</taxon>
        <taxon>Methanobacteriota</taxon>
        <taxon>Methanomada group</taxon>
        <taxon>Methanobacteria</taxon>
        <taxon>Methanobacteriales</taxon>
        <taxon>Methanobacteriaceae</taxon>
        <taxon>Methanobacterium</taxon>
    </lineage>
</organism>
<keyword evidence="5" id="KW-1185">Reference proteome</keyword>
<accession>K2QZB1</accession>
<feature type="region of interest" description="Disordered" evidence="1">
    <location>
        <begin position="846"/>
        <end position="872"/>
    </location>
</feature>
<comment type="caution">
    <text evidence="4">The sequence shown here is derived from an EMBL/GenBank/DDBJ whole genome shotgun (WGS) entry which is preliminary data.</text>
</comment>
<dbReference type="AlphaFoldDB" id="K2QZB1"/>
<dbReference type="Gene3D" id="3.30.1330.130">
    <property type="match status" value="2"/>
</dbReference>
<dbReference type="OrthoDB" id="31120at2157"/>
<reference evidence="4 5" key="1">
    <citation type="journal article" date="2012" name="J. Bacteriol.">
        <title>Draft genome sequence of Methanobacterium formicicum DSM 3637, an archaebacterium isolated from the methane producer amoeba Pelomyxa palustris.</title>
        <authorList>
            <person name="Gutierrez G."/>
        </authorList>
    </citation>
    <scope>NUCLEOTIDE SEQUENCE [LARGE SCALE GENOMIC DNA]</scope>
    <source>
        <strain evidence="5">DSM 3637 / PP1</strain>
    </source>
</reference>
<dbReference type="PATRIC" id="fig|1204725.3.peg.1579"/>
<feature type="compositionally biased region" description="Low complexity" evidence="1">
    <location>
        <begin position="848"/>
        <end position="872"/>
    </location>
</feature>
<evidence type="ECO:0000313" key="4">
    <source>
        <dbReference type="EMBL" id="EKF85633.1"/>
    </source>
</evidence>
<dbReference type="RefSeq" id="WP_004030921.1">
    <property type="nucleotide sequence ID" value="NZ_AMPO01000006.1"/>
</dbReference>
<feature type="domain" description="Formylmethanofuran dehydrogenase subunit E" evidence="3">
    <location>
        <begin position="672"/>
        <end position="757"/>
    </location>
</feature>
<dbReference type="InterPro" id="IPR003814">
    <property type="entry name" value="FmdEsu_dom"/>
</dbReference>
<name>K2QZB1_METFP</name>
<dbReference type="Pfam" id="PF02663">
    <property type="entry name" value="FmdE"/>
    <property type="match status" value="2"/>
</dbReference>
<evidence type="ECO:0000259" key="3">
    <source>
        <dbReference type="Pfam" id="PF02663"/>
    </source>
</evidence>
<keyword evidence="2" id="KW-1133">Transmembrane helix</keyword>
<dbReference type="SUPFAM" id="SSF143555">
    <property type="entry name" value="FwdE-like"/>
    <property type="match status" value="2"/>
</dbReference>
<feature type="domain" description="Formylmethanofuran dehydrogenase subunit E" evidence="3">
    <location>
        <begin position="290"/>
        <end position="363"/>
    </location>
</feature>
<evidence type="ECO:0000256" key="1">
    <source>
        <dbReference type="SAM" id="MobiDB-lite"/>
    </source>
</evidence>
<evidence type="ECO:0000313" key="5">
    <source>
        <dbReference type="Proteomes" id="UP000007360"/>
    </source>
</evidence>
<dbReference type="Proteomes" id="UP000007360">
    <property type="component" value="Unassembled WGS sequence"/>
</dbReference>
<dbReference type="EMBL" id="AMPO01000006">
    <property type="protein sequence ID" value="EKF85633.1"/>
    <property type="molecule type" value="Genomic_DNA"/>
</dbReference>
<proteinExistence type="predicted"/>
<keyword evidence="2" id="KW-0812">Transmembrane</keyword>
<evidence type="ECO:0000256" key="2">
    <source>
        <dbReference type="SAM" id="Phobius"/>
    </source>
</evidence>
<protein>
    <recommendedName>
        <fullName evidence="3">Formylmethanofuran dehydrogenase subunit E domain-containing protein</fullName>
    </recommendedName>
</protein>
<feature type="transmembrane region" description="Helical" evidence="2">
    <location>
        <begin position="927"/>
        <end position="948"/>
    </location>
</feature>
<keyword evidence="2" id="KW-0472">Membrane</keyword>
<gene>
    <name evidence="4" type="ORF">A994_07871</name>
</gene>